<feature type="region of interest" description="Disordered" evidence="11">
    <location>
        <begin position="223"/>
        <end position="304"/>
    </location>
</feature>
<feature type="compositionally biased region" description="Basic and acidic residues" evidence="11">
    <location>
        <begin position="236"/>
        <end position="247"/>
    </location>
</feature>
<dbReference type="GO" id="GO:0000981">
    <property type="term" value="F:DNA-binding transcription factor activity, RNA polymerase II-specific"/>
    <property type="evidence" value="ECO:0007669"/>
    <property type="project" value="TreeGrafter"/>
</dbReference>
<feature type="compositionally biased region" description="Low complexity" evidence="11">
    <location>
        <begin position="361"/>
        <end position="380"/>
    </location>
</feature>
<reference evidence="14" key="1">
    <citation type="submission" date="2025-08" db="UniProtKB">
        <authorList>
            <consortium name="RefSeq"/>
        </authorList>
    </citation>
    <scope>IDENTIFICATION</scope>
    <source>
        <tissue evidence="14">Sperm</tissue>
    </source>
</reference>
<evidence type="ECO:0000256" key="11">
    <source>
        <dbReference type="SAM" id="MobiDB-lite"/>
    </source>
</evidence>
<dbReference type="CDD" id="cd11402">
    <property type="entry name" value="bHLHzip_Mnt"/>
    <property type="match status" value="1"/>
</dbReference>
<feature type="compositionally biased region" description="Low complexity" evidence="11">
    <location>
        <begin position="337"/>
        <end position="350"/>
    </location>
</feature>
<evidence type="ECO:0000256" key="8">
    <source>
        <dbReference type="ARBA" id="ARBA00062701"/>
    </source>
</evidence>
<dbReference type="SMART" id="SM00353">
    <property type="entry name" value="HLH"/>
    <property type="match status" value="1"/>
</dbReference>
<feature type="compositionally biased region" description="Polar residues" evidence="11">
    <location>
        <begin position="351"/>
        <end position="360"/>
    </location>
</feature>
<comment type="subcellular location">
    <subcellularLocation>
        <location evidence="1">Nucleus</location>
    </subcellularLocation>
</comment>
<dbReference type="PANTHER" id="PTHR11969:SF99">
    <property type="entry name" value="MAX-BINDING PROTEIN MNT"/>
    <property type="match status" value="1"/>
</dbReference>
<keyword evidence="4" id="KW-0238">DNA-binding</keyword>
<dbReference type="Gene3D" id="4.10.280.10">
    <property type="entry name" value="Helix-loop-helix DNA-binding domain"/>
    <property type="match status" value="1"/>
</dbReference>
<proteinExistence type="predicted"/>
<dbReference type="KEGG" id="pmrn:116939162"/>
<sequence>MDSAPALPAPPGPAALRPPAPRGRQARSGPPSDAPSAAAGPGVPGSWRPPRCSPSTSPGVSSASPSLSSSSAASPSSPSSASPNSVPSSPTHAGPCRGTRSPKGSPAPPLSPDPSKPDDLKKRAGTREAHNKLEKHRRAQLKESFEALKRNVPNMGTKKTSNLDILRGSLKYIQVLKRKERECEHEVEWLAREKIGLQQRLAALRNELSSALEPHEVEALVRDASGGHGGHGGGDGQRRPSEHRDGGRGNPYDDDDDGEDEGDDDDDEENMDEDRNVADDDDQTSTASEGEEGPEPAVVNLPLLVNSEHAPRDLSLAEWMVAPLSGSPHCLGQAPRNNVVQQNQQQQQQQGNHCTPLNSTQQQQRPQQQQPQPQQQQPPQMAVASTQGHATSPPPASASYRGPAPRPDSSRPAQPQPACNGVPSRAPAAALPRGERAALPASRPVATVVSPRGCVVSRAPAIVARVTPVIQTSVIRGPTNPAPLKNHNLNINHFPHQHNHHNHSDNHHHHHHHFQQHHQQQHLEHNHHQHHHLAGSLAHTPPPLVKPQ</sequence>
<organism evidence="13 14">
    <name type="scientific">Petromyzon marinus</name>
    <name type="common">Sea lamprey</name>
    <dbReference type="NCBI Taxonomy" id="7757"/>
    <lineage>
        <taxon>Eukaryota</taxon>
        <taxon>Metazoa</taxon>
        <taxon>Chordata</taxon>
        <taxon>Craniata</taxon>
        <taxon>Vertebrata</taxon>
        <taxon>Cyclostomata</taxon>
        <taxon>Hyperoartia</taxon>
        <taxon>Petromyzontiformes</taxon>
        <taxon>Petromyzontidae</taxon>
        <taxon>Petromyzon</taxon>
    </lineage>
</organism>
<keyword evidence="3" id="KW-0805">Transcription regulation</keyword>
<feature type="compositionally biased region" description="Gly residues" evidence="11">
    <location>
        <begin position="226"/>
        <end position="235"/>
    </location>
</feature>
<feature type="region of interest" description="Disordered" evidence="11">
    <location>
        <begin position="494"/>
        <end position="548"/>
    </location>
</feature>
<feature type="compositionally biased region" description="Acidic residues" evidence="11">
    <location>
        <begin position="279"/>
        <end position="294"/>
    </location>
</feature>
<feature type="compositionally biased region" description="Acidic residues" evidence="11">
    <location>
        <begin position="252"/>
        <end position="272"/>
    </location>
</feature>
<dbReference type="SUPFAM" id="SSF47459">
    <property type="entry name" value="HLH, helix-loop-helix DNA-binding domain"/>
    <property type="match status" value="1"/>
</dbReference>
<evidence type="ECO:0000256" key="7">
    <source>
        <dbReference type="ARBA" id="ARBA00057176"/>
    </source>
</evidence>
<feature type="compositionally biased region" description="Low complexity" evidence="11">
    <location>
        <begin position="22"/>
        <end position="46"/>
    </location>
</feature>
<dbReference type="FunFam" id="4.10.280.10:FF:000034">
    <property type="entry name" value="MAX network transcriptional repressor"/>
    <property type="match status" value="1"/>
</dbReference>
<keyword evidence="2" id="KW-0678">Repressor</keyword>
<evidence type="ECO:0000256" key="1">
    <source>
        <dbReference type="ARBA" id="ARBA00004123"/>
    </source>
</evidence>
<feature type="compositionally biased region" description="Basic and acidic residues" evidence="11">
    <location>
        <begin position="115"/>
        <end position="132"/>
    </location>
</feature>
<dbReference type="InterPro" id="IPR036638">
    <property type="entry name" value="HLH_DNA-bd_sf"/>
</dbReference>
<dbReference type="RefSeq" id="XP_032803121.1">
    <property type="nucleotide sequence ID" value="XM_032947230.1"/>
</dbReference>
<protein>
    <recommendedName>
        <fullName evidence="9">Max-binding protein MNT</fullName>
    </recommendedName>
    <alternativeName>
        <fullName evidence="10">Myc antagonist MNT</fullName>
    </alternativeName>
</protein>
<evidence type="ECO:0000256" key="3">
    <source>
        <dbReference type="ARBA" id="ARBA00023015"/>
    </source>
</evidence>
<feature type="compositionally biased region" description="Pro residues" evidence="11">
    <location>
        <begin position="7"/>
        <end position="21"/>
    </location>
</feature>
<evidence type="ECO:0000256" key="5">
    <source>
        <dbReference type="ARBA" id="ARBA00023163"/>
    </source>
</evidence>
<keyword evidence="5" id="KW-0804">Transcription</keyword>
<keyword evidence="6" id="KW-0539">Nucleus</keyword>
<feature type="compositionally biased region" description="Pro residues" evidence="11">
    <location>
        <begin position="105"/>
        <end position="114"/>
    </location>
</feature>
<gene>
    <name evidence="14" type="primary">LOC116939162</name>
</gene>
<dbReference type="GO" id="GO:0046983">
    <property type="term" value="F:protein dimerization activity"/>
    <property type="evidence" value="ECO:0007669"/>
    <property type="project" value="InterPro"/>
</dbReference>
<name>A0AAJ7WME8_PETMA</name>
<dbReference type="InterPro" id="IPR011598">
    <property type="entry name" value="bHLH_dom"/>
</dbReference>
<comment type="subunit">
    <text evidence="8">Efficient DNA binding requires dimerization with another bHLH protein. Binds DNA as a homodimer or a heterodimer with MAX.</text>
</comment>
<dbReference type="AlphaFoldDB" id="A0AAJ7WME8"/>
<feature type="compositionally biased region" description="Low complexity" evidence="11">
    <location>
        <begin position="53"/>
        <end position="90"/>
    </location>
</feature>
<dbReference type="GO" id="GO:0005634">
    <property type="term" value="C:nucleus"/>
    <property type="evidence" value="ECO:0007669"/>
    <property type="project" value="UniProtKB-SubCell"/>
</dbReference>
<accession>A0AAJ7WME8</accession>
<evidence type="ECO:0000313" key="14">
    <source>
        <dbReference type="RefSeq" id="XP_032803121.1"/>
    </source>
</evidence>
<evidence type="ECO:0000256" key="2">
    <source>
        <dbReference type="ARBA" id="ARBA00022491"/>
    </source>
</evidence>
<evidence type="ECO:0000256" key="6">
    <source>
        <dbReference type="ARBA" id="ARBA00023242"/>
    </source>
</evidence>
<evidence type="ECO:0000256" key="10">
    <source>
        <dbReference type="ARBA" id="ARBA00083368"/>
    </source>
</evidence>
<dbReference type="GO" id="GO:0000978">
    <property type="term" value="F:RNA polymerase II cis-regulatory region sequence-specific DNA binding"/>
    <property type="evidence" value="ECO:0007669"/>
    <property type="project" value="TreeGrafter"/>
</dbReference>
<comment type="function">
    <text evidence="7">Binds DNA as a heterodimer with MAX and represses transcription. Binds to the canonical E box sequence 5'-CACGTG-3' and, with higher affinity, to 5'-CACGCG-3'.</text>
</comment>
<evidence type="ECO:0000313" key="13">
    <source>
        <dbReference type="Proteomes" id="UP001318040"/>
    </source>
</evidence>
<evidence type="ECO:0000259" key="12">
    <source>
        <dbReference type="PROSITE" id="PS50888"/>
    </source>
</evidence>
<feature type="compositionally biased region" description="Basic residues" evidence="11">
    <location>
        <begin position="495"/>
        <end position="520"/>
    </location>
</feature>
<keyword evidence="13" id="KW-1185">Reference proteome</keyword>
<feature type="region of interest" description="Disordered" evidence="11">
    <location>
        <begin position="1"/>
        <end position="140"/>
    </location>
</feature>
<dbReference type="Pfam" id="PF00010">
    <property type="entry name" value="HLH"/>
    <property type="match status" value="1"/>
</dbReference>
<feature type="region of interest" description="Disordered" evidence="11">
    <location>
        <begin position="332"/>
        <end position="444"/>
    </location>
</feature>
<evidence type="ECO:0000256" key="9">
    <source>
        <dbReference type="ARBA" id="ARBA00070444"/>
    </source>
</evidence>
<dbReference type="PROSITE" id="PS50888">
    <property type="entry name" value="BHLH"/>
    <property type="match status" value="1"/>
</dbReference>
<feature type="domain" description="BHLH" evidence="12">
    <location>
        <begin position="125"/>
        <end position="176"/>
    </location>
</feature>
<dbReference type="PANTHER" id="PTHR11969">
    <property type="entry name" value="MAX DIMERIZATION, MAD"/>
    <property type="match status" value="1"/>
</dbReference>
<dbReference type="Proteomes" id="UP001318040">
    <property type="component" value="Chromosome 5"/>
</dbReference>
<evidence type="ECO:0000256" key="4">
    <source>
        <dbReference type="ARBA" id="ARBA00023125"/>
    </source>
</evidence>